<dbReference type="Proteomes" id="UP000199501">
    <property type="component" value="Unassembled WGS sequence"/>
</dbReference>
<keyword evidence="2" id="KW-0732">Signal</keyword>
<dbReference type="AlphaFoldDB" id="A0A1G6LY62"/>
<proteinExistence type="predicted"/>
<sequence length="129" mass="13349">MRLRAVTMTAALLCAVPTPTAGAESPSDEPTGHTVTLITGDRVLVPEGAEPAVMPWVGRTSPPPHTSIGAHAPGTTPMRLSSAASPAGRRADVSIGRATRQGELTEYLTRRTFSGPRSCSWPSPPAVPA</sequence>
<evidence type="ECO:0000313" key="3">
    <source>
        <dbReference type="EMBL" id="SDC47984.1"/>
    </source>
</evidence>
<feature type="compositionally biased region" description="Polar residues" evidence="1">
    <location>
        <begin position="111"/>
        <end position="121"/>
    </location>
</feature>
<feature type="region of interest" description="Disordered" evidence="1">
    <location>
        <begin position="54"/>
        <end position="129"/>
    </location>
</feature>
<evidence type="ECO:0000313" key="4">
    <source>
        <dbReference type="Proteomes" id="UP000199501"/>
    </source>
</evidence>
<name>A0A1G6LY62_9PSEU</name>
<accession>A0A1G6LY62</accession>
<evidence type="ECO:0000256" key="2">
    <source>
        <dbReference type="SAM" id="SignalP"/>
    </source>
</evidence>
<gene>
    <name evidence="3" type="ORF">SAMN05216174_102287</name>
</gene>
<feature type="chain" id="PRO_5011449122" evidence="2">
    <location>
        <begin position="24"/>
        <end position="129"/>
    </location>
</feature>
<evidence type="ECO:0000256" key="1">
    <source>
        <dbReference type="SAM" id="MobiDB-lite"/>
    </source>
</evidence>
<organism evidence="3 4">
    <name type="scientific">Actinokineospora iranica</name>
    <dbReference type="NCBI Taxonomy" id="1271860"/>
    <lineage>
        <taxon>Bacteria</taxon>
        <taxon>Bacillati</taxon>
        <taxon>Actinomycetota</taxon>
        <taxon>Actinomycetes</taxon>
        <taxon>Pseudonocardiales</taxon>
        <taxon>Pseudonocardiaceae</taxon>
        <taxon>Actinokineospora</taxon>
    </lineage>
</organism>
<dbReference type="EMBL" id="FMZZ01000002">
    <property type="protein sequence ID" value="SDC47984.1"/>
    <property type="molecule type" value="Genomic_DNA"/>
</dbReference>
<feature type="signal peptide" evidence="2">
    <location>
        <begin position="1"/>
        <end position="23"/>
    </location>
</feature>
<reference evidence="4" key="1">
    <citation type="submission" date="2016-10" db="EMBL/GenBank/DDBJ databases">
        <authorList>
            <person name="Varghese N."/>
            <person name="Submissions S."/>
        </authorList>
    </citation>
    <scope>NUCLEOTIDE SEQUENCE [LARGE SCALE GENOMIC DNA]</scope>
    <source>
        <strain evidence="4">IBRC-M 10403</strain>
    </source>
</reference>
<keyword evidence="4" id="KW-1185">Reference proteome</keyword>
<protein>
    <submittedName>
        <fullName evidence="3">Uncharacterized protein</fullName>
    </submittedName>
</protein>
<dbReference type="STRING" id="1271860.SAMN05216174_102287"/>